<feature type="transmembrane region" description="Helical" evidence="1">
    <location>
        <begin position="312"/>
        <end position="330"/>
    </location>
</feature>
<gene>
    <name evidence="2" type="ORF">KQP59_21475</name>
</gene>
<feature type="transmembrane region" description="Helical" evidence="1">
    <location>
        <begin position="106"/>
        <end position="128"/>
    </location>
</feature>
<dbReference type="RefSeq" id="WP_016267486.1">
    <property type="nucleotide sequence ID" value="NZ_CP072242.1"/>
</dbReference>
<feature type="transmembrane region" description="Helical" evidence="1">
    <location>
        <begin position="225"/>
        <end position="244"/>
    </location>
</feature>
<evidence type="ECO:0000313" key="3">
    <source>
        <dbReference type="Proteomes" id="UP001156216"/>
    </source>
</evidence>
<keyword evidence="1" id="KW-0812">Transmembrane</keyword>
<feature type="transmembrane region" description="Helical" evidence="1">
    <location>
        <begin position="193"/>
        <end position="213"/>
    </location>
</feature>
<dbReference type="Proteomes" id="UP001156216">
    <property type="component" value="Chromosome"/>
</dbReference>
<keyword evidence="1" id="KW-1133">Transmembrane helix</keyword>
<proteinExistence type="predicted"/>
<evidence type="ECO:0000256" key="1">
    <source>
        <dbReference type="SAM" id="Phobius"/>
    </source>
</evidence>
<name>A0AA46U9P8_BACT4</name>
<reference evidence="2" key="1">
    <citation type="submission" date="2021-06" db="EMBL/GenBank/DDBJ databases">
        <title>Interrogation of the integrated mobile genetic elements in gut-associated Bacteroides with a consensus prediction approach.</title>
        <authorList>
            <person name="Campbell D.E."/>
            <person name="Leigh J.R."/>
            <person name="Kim T."/>
            <person name="England W."/>
            <person name="Whitaker R.J."/>
            <person name="Degnan P.H."/>
        </authorList>
    </citation>
    <scope>NUCLEOTIDE SEQUENCE</scope>
    <source>
        <strain evidence="2">VPI-BTDOT2</strain>
    </source>
</reference>
<keyword evidence="1" id="KW-0472">Membrane</keyword>
<accession>A0AA46U9P8</accession>
<sequence length="395" mass="44642">MKVDPDFYSLLTILIVSVLVLFFIYGKRNLRHQNLLSFGFLLRLFLLFADYYHWFPILHSGSDTEGFHRIALRNAHSLVKYVITNYTVFLTFVYEATDCSRLIAQFINVLLGIGIIVLVQQCMRMLKINKVTELTVVCVLVFLPNLTIFSAILLREAWVEFFVALSLYFFVKWFIYGNALNIVLVVVSMLTASYMHSGVIGLLVGYAIAFIAYNPKIQKATFSKTTVISLILLIVLSVGLSSHLELFTEKFASYDNLDDIVDIANSKGGGGADYLTWINTNSVTQSILLAPLKMFYFLFSPLPTEWRGMKDIVGFLIDGAVYMGLCYSIMKHKAQSKVHAKLKYFLLISLIAVTFIFAYGAKNAGTAIRHRAKIISVVLVIYALGNVEKKMIKEE</sequence>
<feature type="transmembrane region" description="Helical" evidence="1">
    <location>
        <begin position="134"/>
        <end position="154"/>
    </location>
</feature>
<organism evidence="2 3">
    <name type="scientific">Bacteroides thetaiotaomicron</name>
    <dbReference type="NCBI Taxonomy" id="818"/>
    <lineage>
        <taxon>Bacteria</taxon>
        <taxon>Pseudomonadati</taxon>
        <taxon>Bacteroidota</taxon>
        <taxon>Bacteroidia</taxon>
        <taxon>Bacteroidales</taxon>
        <taxon>Bacteroidaceae</taxon>
        <taxon>Bacteroides</taxon>
    </lineage>
</organism>
<protein>
    <submittedName>
        <fullName evidence="2">Uncharacterized protein</fullName>
    </submittedName>
</protein>
<evidence type="ECO:0000313" key="2">
    <source>
        <dbReference type="EMBL" id="UYU70820.1"/>
    </source>
</evidence>
<feature type="transmembrane region" description="Helical" evidence="1">
    <location>
        <begin position="6"/>
        <end position="26"/>
    </location>
</feature>
<feature type="transmembrane region" description="Helical" evidence="1">
    <location>
        <begin position="342"/>
        <end position="361"/>
    </location>
</feature>
<feature type="transmembrane region" description="Helical" evidence="1">
    <location>
        <begin position="161"/>
        <end position="187"/>
    </location>
</feature>
<dbReference type="AlphaFoldDB" id="A0AA46U9P8"/>
<feature type="transmembrane region" description="Helical" evidence="1">
    <location>
        <begin position="35"/>
        <end position="55"/>
    </location>
</feature>
<dbReference type="EMBL" id="CP083681">
    <property type="protein sequence ID" value="UYU70820.1"/>
    <property type="molecule type" value="Genomic_DNA"/>
</dbReference>
<feature type="transmembrane region" description="Helical" evidence="1">
    <location>
        <begin position="75"/>
        <end position="94"/>
    </location>
</feature>